<evidence type="ECO:0000256" key="3">
    <source>
        <dbReference type="ARBA" id="ARBA00023274"/>
    </source>
</evidence>
<accession>A0A940IBH9</accession>
<dbReference type="GO" id="GO:0006412">
    <property type="term" value="P:translation"/>
    <property type="evidence" value="ECO:0007669"/>
    <property type="project" value="InterPro"/>
</dbReference>
<dbReference type="Gene3D" id="2.20.28.120">
    <property type="entry name" value="Ribosomal protein L33"/>
    <property type="match status" value="1"/>
</dbReference>
<sequence length="59" mass="6881">MASKKGSKEVVKLENKETGYFYTTTKNTRSENTAGKMKFRKYDPKLRKHVVMTEAKMPH</sequence>
<evidence type="ECO:0000256" key="4">
    <source>
        <dbReference type="ARBA" id="ARBA00035176"/>
    </source>
</evidence>
<protein>
    <recommendedName>
        <fullName evidence="4">Large ribosomal subunit protein bL33</fullName>
    </recommendedName>
    <alternativeName>
        <fullName evidence="5">50S ribosomal protein L33</fullName>
    </alternativeName>
</protein>
<organism evidence="6 7">
    <name type="scientific">Candidatus Enterousia excrementavium</name>
    <dbReference type="NCBI Taxonomy" id="2840789"/>
    <lineage>
        <taxon>Bacteria</taxon>
        <taxon>Pseudomonadati</taxon>
        <taxon>Pseudomonadota</taxon>
        <taxon>Alphaproteobacteria</taxon>
        <taxon>Candidatus Enterousia</taxon>
    </lineage>
</organism>
<evidence type="ECO:0000256" key="1">
    <source>
        <dbReference type="ARBA" id="ARBA00007596"/>
    </source>
</evidence>
<evidence type="ECO:0000313" key="7">
    <source>
        <dbReference type="Proteomes" id="UP000721442"/>
    </source>
</evidence>
<dbReference type="NCBIfam" id="TIGR01023">
    <property type="entry name" value="rpmG_bact"/>
    <property type="match status" value="1"/>
</dbReference>
<dbReference type="Pfam" id="PF00471">
    <property type="entry name" value="Ribosomal_L33"/>
    <property type="match status" value="1"/>
</dbReference>
<dbReference type="GO" id="GO:0022625">
    <property type="term" value="C:cytosolic large ribosomal subunit"/>
    <property type="evidence" value="ECO:0007669"/>
    <property type="project" value="TreeGrafter"/>
</dbReference>
<keyword evidence="2 6" id="KW-0689">Ribosomal protein</keyword>
<dbReference type="PANTHER" id="PTHR15238:SF1">
    <property type="entry name" value="LARGE RIBOSOMAL SUBUNIT PROTEIN BL33M"/>
    <property type="match status" value="1"/>
</dbReference>
<keyword evidence="3" id="KW-0687">Ribonucleoprotein</keyword>
<gene>
    <name evidence="6" type="primary">rpmG</name>
    <name evidence="6" type="ORF">IAC77_00630</name>
</gene>
<reference evidence="6" key="1">
    <citation type="submission" date="2020-10" db="EMBL/GenBank/DDBJ databases">
        <authorList>
            <person name="Gilroy R."/>
        </authorList>
    </citation>
    <scope>NUCLEOTIDE SEQUENCE</scope>
    <source>
        <strain evidence="6">B1-16210</strain>
    </source>
</reference>
<dbReference type="InterPro" id="IPR038584">
    <property type="entry name" value="Ribosomal_bL33_sf"/>
</dbReference>
<dbReference type="NCBIfam" id="NF001860">
    <property type="entry name" value="PRK00595.1"/>
    <property type="match status" value="1"/>
</dbReference>
<evidence type="ECO:0000256" key="2">
    <source>
        <dbReference type="ARBA" id="ARBA00022980"/>
    </source>
</evidence>
<dbReference type="Proteomes" id="UP000721442">
    <property type="component" value="Unassembled WGS sequence"/>
</dbReference>
<dbReference type="InterPro" id="IPR011332">
    <property type="entry name" value="Ribosomal_zn-bd"/>
</dbReference>
<name>A0A940IBH9_9PROT</name>
<reference evidence="6" key="2">
    <citation type="journal article" date="2021" name="PeerJ">
        <title>Extensive microbial diversity within the chicken gut microbiome revealed by metagenomics and culture.</title>
        <authorList>
            <person name="Gilroy R."/>
            <person name="Ravi A."/>
            <person name="Getino M."/>
            <person name="Pursley I."/>
            <person name="Horton D.L."/>
            <person name="Alikhan N.F."/>
            <person name="Baker D."/>
            <person name="Gharbi K."/>
            <person name="Hall N."/>
            <person name="Watson M."/>
            <person name="Adriaenssens E.M."/>
            <person name="Foster-Nyarko E."/>
            <person name="Jarju S."/>
            <person name="Secka A."/>
            <person name="Antonio M."/>
            <person name="Oren A."/>
            <person name="Chaudhuri R.R."/>
            <person name="La Ragione R."/>
            <person name="Hildebrand F."/>
            <person name="Pallen M.J."/>
        </authorList>
    </citation>
    <scope>NUCLEOTIDE SEQUENCE</scope>
    <source>
        <strain evidence="6">B1-16210</strain>
    </source>
</reference>
<dbReference type="PANTHER" id="PTHR15238">
    <property type="entry name" value="54S RIBOSOMAL PROTEIN L39, MITOCHONDRIAL"/>
    <property type="match status" value="1"/>
</dbReference>
<proteinExistence type="inferred from homology"/>
<comment type="similarity">
    <text evidence="1">Belongs to the bacterial ribosomal protein bL33 family.</text>
</comment>
<dbReference type="AlphaFoldDB" id="A0A940IBH9"/>
<evidence type="ECO:0000256" key="5">
    <source>
        <dbReference type="ARBA" id="ARBA00035488"/>
    </source>
</evidence>
<dbReference type="InterPro" id="IPR001705">
    <property type="entry name" value="Ribosomal_bL33"/>
</dbReference>
<evidence type="ECO:0000313" key="6">
    <source>
        <dbReference type="EMBL" id="MBO8406951.1"/>
    </source>
</evidence>
<dbReference type="SUPFAM" id="SSF57829">
    <property type="entry name" value="Zn-binding ribosomal proteins"/>
    <property type="match status" value="1"/>
</dbReference>
<dbReference type="EMBL" id="JADINE010000009">
    <property type="protein sequence ID" value="MBO8406951.1"/>
    <property type="molecule type" value="Genomic_DNA"/>
</dbReference>
<comment type="caution">
    <text evidence="6">The sequence shown here is derived from an EMBL/GenBank/DDBJ whole genome shotgun (WGS) entry which is preliminary data.</text>
</comment>
<dbReference type="GO" id="GO:0003735">
    <property type="term" value="F:structural constituent of ribosome"/>
    <property type="evidence" value="ECO:0007669"/>
    <property type="project" value="InterPro"/>
</dbReference>